<dbReference type="Proteomes" id="UP000824540">
    <property type="component" value="Unassembled WGS sequence"/>
</dbReference>
<feature type="non-terminal residue" evidence="1">
    <location>
        <position position="149"/>
    </location>
</feature>
<reference evidence="1" key="1">
    <citation type="thesis" date="2021" institute="BYU ScholarsArchive" country="Provo, UT, USA">
        <title>Applications of and Algorithms for Genome Assembly and Genomic Analyses with an Emphasis on Marine Teleosts.</title>
        <authorList>
            <person name="Pickett B.D."/>
        </authorList>
    </citation>
    <scope>NUCLEOTIDE SEQUENCE</scope>
    <source>
        <strain evidence="1">HI-2016</strain>
    </source>
</reference>
<name>A0A8T2NAQ9_9TELE</name>
<protein>
    <submittedName>
        <fullName evidence="1">Uncharacterized protein</fullName>
    </submittedName>
</protein>
<gene>
    <name evidence="1" type="ORF">JZ751_002757</name>
</gene>
<evidence type="ECO:0000313" key="2">
    <source>
        <dbReference type="Proteomes" id="UP000824540"/>
    </source>
</evidence>
<dbReference type="EMBL" id="JAFBMS010000102">
    <property type="protein sequence ID" value="KAG9336410.1"/>
    <property type="molecule type" value="Genomic_DNA"/>
</dbReference>
<dbReference type="AlphaFoldDB" id="A0A8T2NAQ9"/>
<comment type="caution">
    <text evidence="1">The sequence shown here is derived from an EMBL/GenBank/DDBJ whole genome shotgun (WGS) entry which is preliminary data.</text>
</comment>
<evidence type="ECO:0000313" key="1">
    <source>
        <dbReference type="EMBL" id="KAG9336410.1"/>
    </source>
</evidence>
<proteinExistence type="predicted"/>
<sequence>MSSSSTFRNSHRDPRRHGIFRHWSQSLRIRHDPWGHSHFRRWLSSSSLLKNLPLQHHSLAGCPWKKRKNKHEGKSKGDQSGALFGRSILWGMMRSHSLSAHKRPCSSCLTEKGWRKQYERWQMLQGACGRRCCSTGRAGGGGREEGREA</sequence>
<organism evidence="1 2">
    <name type="scientific">Albula glossodonta</name>
    <name type="common">roundjaw bonefish</name>
    <dbReference type="NCBI Taxonomy" id="121402"/>
    <lineage>
        <taxon>Eukaryota</taxon>
        <taxon>Metazoa</taxon>
        <taxon>Chordata</taxon>
        <taxon>Craniata</taxon>
        <taxon>Vertebrata</taxon>
        <taxon>Euteleostomi</taxon>
        <taxon>Actinopterygii</taxon>
        <taxon>Neopterygii</taxon>
        <taxon>Teleostei</taxon>
        <taxon>Albuliformes</taxon>
        <taxon>Albulidae</taxon>
        <taxon>Albula</taxon>
    </lineage>
</organism>
<accession>A0A8T2NAQ9</accession>
<keyword evidence="2" id="KW-1185">Reference proteome</keyword>